<dbReference type="FunFam" id="3.40.50.10810:FF:000009">
    <property type="entry name" value="B-TFIID TATA-box-binding protein-associated factor 1"/>
    <property type="match status" value="1"/>
</dbReference>
<dbReference type="GO" id="GO:0003677">
    <property type="term" value="F:DNA binding"/>
    <property type="evidence" value="ECO:0007669"/>
    <property type="project" value="UniProtKB-KW"/>
</dbReference>
<dbReference type="GO" id="GO:0017025">
    <property type="term" value="F:TBP-class protein binding"/>
    <property type="evidence" value="ECO:0007669"/>
    <property type="project" value="InterPro"/>
</dbReference>
<dbReference type="InterPro" id="IPR049730">
    <property type="entry name" value="SNF2/RAD54-like_C"/>
</dbReference>
<keyword evidence="7" id="KW-0067">ATP-binding</keyword>
<evidence type="ECO:0000259" key="13">
    <source>
        <dbReference type="PROSITE" id="PS51192"/>
    </source>
</evidence>
<keyword evidence="4" id="KW-0547">Nucleotide-binding</keyword>
<feature type="region of interest" description="Disordered" evidence="12">
    <location>
        <begin position="483"/>
        <end position="510"/>
    </location>
</feature>
<feature type="compositionally biased region" description="Acidic residues" evidence="12">
    <location>
        <begin position="193"/>
        <end position="202"/>
    </location>
</feature>
<gene>
    <name evidence="15" type="ORF">B0H17DRAFT_1194768</name>
</gene>
<dbReference type="InterPro" id="IPR000330">
    <property type="entry name" value="SNF2_N"/>
</dbReference>
<comment type="caution">
    <text evidence="15">The sequence shown here is derived from an EMBL/GenBank/DDBJ whole genome shotgun (WGS) entry which is preliminary data.</text>
</comment>
<evidence type="ECO:0000256" key="7">
    <source>
        <dbReference type="ARBA" id="ARBA00022840"/>
    </source>
</evidence>
<dbReference type="Pfam" id="PF12054">
    <property type="entry name" value="DUF3535"/>
    <property type="match status" value="1"/>
</dbReference>
<dbReference type="SUPFAM" id="SSF52540">
    <property type="entry name" value="P-loop containing nucleoside triphosphate hydrolases"/>
    <property type="match status" value="2"/>
</dbReference>
<dbReference type="GO" id="GO:0005524">
    <property type="term" value="F:ATP binding"/>
    <property type="evidence" value="ECO:0007669"/>
    <property type="project" value="UniProtKB-KW"/>
</dbReference>
<feature type="domain" description="Helicase C-terminal" evidence="14">
    <location>
        <begin position="1762"/>
        <end position="1922"/>
    </location>
</feature>
<dbReference type="SMART" id="SM00490">
    <property type="entry name" value="HELICc"/>
    <property type="match status" value="1"/>
</dbReference>
<dbReference type="Gene3D" id="3.40.50.10810">
    <property type="entry name" value="Tandem AAA-ATPase domain"/>
    <property type="match status" value="1"/>
</dbReference>
<sequence>MTSRLDRLLLLLDTGSSTSVRNTAAKQLAQLAAKSVISDVALEEDIKNARDEDLKHSRQHVSLGDPQAWAELMSVVARIIPYLHSKSFDTRTAASVALSQIFSLVPLWQPETPPTADEAQPFPAPDFPTFSVQELISQGKLLLASSGKEFVKPAGMLASPAEVKKARKAAMSRLGLDFLDEDDLEIEKELADEMDVDIDGGDAEPVSVPIKFEDDPDAECVSPMDVEPPKTKRENTSTPTTRSATPAEPSPTTPGSPSADLSALSARERNRLKRKRKPGNSAFVAAPPPQTTGAKYTPAPAAGNSHKARLVAAEDAKAPAASRVATPASEKVIIDPSKGGAVSPKAAKQSRALDVRAGTWIWDGVARVLEVDLFSAAWEVRHGAALALRELLKAQGACGGMRAGAPPAENAAAHEKWCNDLAAKCLCVFVLDRFGDFVADQVVAPVRETVSQTLAALLLHMPRRSVGHVHAILLQMIQQEGPAGAGAAPAANGTGNGRTRKGRGAQVPQAEAEKTHVWEVRHAGLLGIKYEVAVRSDLFAKRAGGAAMPVDAEDGAVKLEEDAMKDEEDVAVKREEDDGFDETGREVLRGVVEAAILGLGDRDDDVRSVAASCLLPVAEHLVEQLPEALDRVLVVLWRCLSDMKDDLSSSVGAVMDLLGKLVSYDKVIALLADETVALPLTTLAPTLFPFFRHTIPNVRLAVVKTLASFMAVPTLPRDWIAAPFLQLLFQNLIAEERADVRDASLGAWRAALAVLAGTPGWLDAVVTQQLVLDWYAIMMTPLGVAIDPTTFYRPVETAGSVAPERHNVDKNMLAQDPSLITNEVTLKARVAAATALAQLIVFWPVNAQSVEEIFQPILLHYIDSSSMLQKFLSAVVSEEWARAHDARPDAPPLIETSAMAQTLSGKTLAWLQGTPPAAYHEMTLTLVRIHADCIALLGAFAADCKLPMSSIPFLGSEIDVSGTKPGCFTIDVAQDAVGKLYSRLKDSLGRTKKRELGVIAEKRAKVVASIERYADVKAQHDIRVSAAFAAAFVAFRSTPDKVSPVVKGIMNGIKNEDNVDLQTRSAVAVASFIEFCTRHNIAQPPDKIVKNLCTFLCQDVEQTPTFAFTRKYTDGILSFQDAVKPPPAANGKDAGKEKEKEKEKIAEIPKPDEASKTRLSRRGAGLAFDQLSAKFGPRLLEVIPNMWQFMAGGLTSAFKSDSPAESDERIQKQFGQDVIDSLSVLEAVVPTFHPDLWPKLAETFPMMHIALTSRFAIIRQSAARCFATLCDVMTPEAMRYVIENIVPLLGDPVVLANRQGATELMYHVVQRLDIKALPYVIFMVVPVLGRMSDLDDDIRSTATNTFASLVKMVPLEAGLPDPPGFPEELLKRRQTERQFLTQLLDGSKVEEYKIPVKINAELRKYQQDGVNWLAFLAKYQLHGILCDDMGLGKTLQSICILSSKHFERAERYKETQTPDSVHLPSLIVCPPTLTGHWYYEVLKYAENLRPVLYTGNARERTRLLSKLSTHDVVITSYEVVRNDIAQLEALNWLYCVLDEGHVIKNAKTKLTKAVKCIRAQHRLILSGTPIQNNVLELWSLFDFLMPGFLGTEASFNERFGKPILSNRDGKAKNGEAAALALEALHKQVLPFLLRRLKEDVLHDLPPKIIQDYYCELSEVQKYLYDNFAKSQAHASAEEAVQTGAGDKQQQHVFQSLQYLRKLCNHPAFVLKDDAEAIKTALGKATSQPDGLHDIQHAPKLLALRQILTDCGIGGVANPGVDSGKSELIDTEPESRGAFSQHRVLIFCQMKQMLDIIETDLFHKHMPSVTYMRLDGGTDSSKRHAVVQTFNSDPSIDCLLLTTHIGGLGLTLTGADTVIFVEHDWNPMKDLQAMDRAHRIGQKKVVNVYRLITKGTLEEKIMGLQRFKLNIANSVVTQQNSGLASMDTDLVLDLFRRTSEEEDAAAAKKKAKESTGPVSQKNLLQGLEELPAEAEYEGLDLSSFMGSLGR</sequence>
<dbReference type="GO" id="GO:0005634">
    <property type="term" value="C:nucleus"/>
    <property type="evidence" value="ECO:0007669"/>
    <property type="project" value="UniProtKB-SubCell"/>
</dbReference>
<dbReference type="Pfam" id="PF00271">
    <property type="entry name" value="Helicase_C"/>
    <property type="match status" value="1"/>
</dbReference>
<comment type="similarity">
    <text evidence="2">Belongs to the SNF2/RAD54 helicase family.</text>
</comment>
<feature type="compositionally biased region" description="Low complexity" evidence="12">
    <location>
        <begin position="236"/>
        <end position="247"/>
    </location>
</feature>
<feature type="region of interest" description="Disordered" evidence="12">
    <location>
        <begin position="1123"/>
        <end position="1156"/>
    </location>
</feature>
<accession>A0AAD7GR86</accession>
<dbReference type="Proteomes" id="UP001221757">
    <property type="component" value="Unassembled WGS sequence"/>
</dbReference>
<dbReference type="InterPro" id="IPR044078">
    <property type="entry name" value="Mot1_ATP-bd"/>
</dbReference>
<evidence type="ECO:0000313" key="16">
    <source>
        <dbReference type="Proteomes" id="UP001221757"/>
    </source>
</evidence>
<protein>
    <recommendedName>
        <fullName evidence="10">TATA-binding protein-associated factor mot1</fullName>
    </recommendedName>
    <alternativeName>
        <fullName evidence="11">Modifier of transcription 1</fullName>
    </alternativeName>
</protein>
<dbReference type="PROSITE" id="PS51192">
    <property type="entry name" value="HELICASE_ATP_BIND_1"/>
    <property type="match status" value="1"/>
</dbReference>
<evidence type="ECO:0000259" key="14">
    <source>
        <dbReference type="PROSITE" id="PS51194"/>
    </source>
</evidence>
<dbReference type="SUPFAM" id="SSF48371">
    <property type="entry name" value="ARM repeat"/>
    <property type="match status" value="1"/>
</dbReference>
<evidence type="ECO:0000256" key="12">
    <source>
        <dbReference type="SAM" id="MobiDB-lite"/>
    </source>
</evidence>
<keyword evidence="3" id="KW-0677">Repeat</keyword>
<dbReference type="InterPro" id="IPR016024">
    <property type="entry name" value="ARM-type_fold"/>
</dbReference>
<dbReference type="CDD" id="cd18793">
    <property type="entry name" value="SF2_C_SNF"/>
    <property type="match status" value="1"/>
</dbReference>
<dbReference type="InterPro" id="IPR011989">
    <property type="entry name" value="ARM-like"/>
</dbReference>
<evidence type="ECO:0000256" key="11">
    <source>
        <dbReference type="ARBA" id="ARBA00081329"/>
    </source>
</evidence>
<evidence type="ECO:0000256" key="10">
    <source>
        <dbReference type="ARBA" id="ARBA00073046"/>
    </source>
</evidence>
<dbReference type="InterPro" id="IPR001650">
    <property type="entry name" value="Helicase_C-like"/>
</dbReference>
<feature type="compositionally biased region" description="Basic and acidic residues" evidence="12">
    <location>
        <begin position="1133"/>
        <end position="1156"/>
    </location>
</feature>
<keyword evidence="8" id="KW-0238">DNA-binding</keyword>
<dbReference type="GO" id="GO:0004386">
    <property type="term" value="F:helicase activity"/>
    <property type="evidence" value="ECO:0007669"/>
    <property type="project" value="UniProtKB-KW"/>
</dbReference>
<evidence type="ECO:0000256" key="9">
    <source>
        <dbReference type="ARBA" id="ARBA00023242"/>
    </source>
</evidence>
<organism evidence="15 16">
    <name type="scientific">Mycena rosella</name>
    <name type="common">Pink bonnet</name>
    <name type="synonym">Agaricus rosellus</name>
    <dbReference type="NCBI Taxonomy" id="1033263"/>
    <lineage>
        <taxon>Eukaryota</taxon>
        <taxon>Fungi</taxon>
        <taxon>Dikarya</taxon>
        <taxon>Basidiomycota</taxon>
        <taxon>Agaricomycotina</taxon>
        <taxon>Agaricomycetes</taxon>
        <taxon>Agaricomycetidae</taxon>
        <taxon>Agaricales</taxon>
        <taxon>Marasmiineae</taxon>
        <taxon>Mycenaceae</taxon>
        <taxon>Mycena</taxon>
    </lineage>
</organism>
<keyword evidence="16" id="KW-1185">Reference proteome</keyword>
<proteinExistence type="inferred from homology"/>
<evidence type="ECO:0000313" key="15">
    <source>
        <dbReference type="EMBL" id="KAJ7702261.1"/>
    </source>
</evidence>
<keyword evidence="5" id="KW-0378">Hydrolase</keyword>
<dbReference type="Gene3D" id="3.40.50.300">
    <property type="entry name" value="P-loop containing nucleotide triphosphate hydrolases"/>
    <property type="match status" value="1"/>
</dbReference>
<dbReference type="PANTHER" id="PTHR36498:SF1">
    <property type="entry name" value="TATA-BINDING PROTEIN-ASSOCIATED FACTOR 172"/>
    <property type="match status" value="1"/>
</dbReference>
<keyword evidence="6" id="KW-0347">Helicase</keyword>
<comment type="subcellular location">
    <subcellularLocation>
        <location evidence="1">Nucleus</location>
    </subcellularLocation>
</comment>
<evidence type="ECO:0000256" key="2">
    <source>
        <dbReference type="ARBA" id="ARBA00007025"/>
    </source>
</evidence>
<dbReference type="InterPro" id="IPR038718">
    <property type="entry name" value="SNF2-like_sf"/>
</dbReference>
<dbReference type="SMART" id="SM00487">
    <property type="entry name" value="DEXDc"/>
    <property type="match status" value="1"/>
</dbReference>
<evidence type="ECO:0000256" key="3">
    <source>
        <dbReference type="ARBA" id="ARBA00022737"/>
    </source>
</evidence>
<keyword evidence="9" id="KW-0539">Nucleus</keyword>
<dbReference type="CDD" id="cd17999">
    <property type="entry name" value="DEXHc_Mot1"/>
    <property type="match status" value="1"/>
</dbReference>
<name>A0AAD7GR86_MYCRO</name>
<dbReference type="InterPro" id="IPR027417">
    <property type="entry name" value="P-loop_NTPase"/>
</dbReference>
<evidence type="ECO:0000256" key="8">
    <source>
        <dbReference type="ARBA" id="ARBA00023125"/>
    </source>
</evidence>
<dbReference type="InterPro" id="IPR022707">
    <property type="entry name" value="Mot1_central_dom"/>
</dbReference>
<dbReference type="Gene3D" id="1.25.10.10">
    <property type="entry name" value="Leucine-rich Repeat Variant"/>
    <property type="match status" value="2"/>
</dbReference>
<evidence type="ECO:0000256" key="4">
    <source>
        <dbReference type="ARBA" id="ARBA00022741"/>
    </source>
</evidence>
<feature type="region of interest" description="Disordered" evidence="12">
    <location>
        <begin position="1944"/>
        <end position="1963"/>
    </location>
</feature>
<dbReference type="EMBL" id="JARKIE010000015">
    <property type="protein sequence ID" value="KAJ7702261.1"/>
    <property type="molecule type" value="Genomic_DNA"/>
</dbReference>
<evidence type="ECO:0000256" key="6">
    <source>
        <dbReference type="ARBA" id="ARBA00022806"/>
    </source>
</evidence>
<reference evidence="15" key="1">
    <citation type="submission" date="2023-03" db="EMBL/GenBank/DDBJ databases">
        <title>Massive genome expansion in bonnet fungi (Mycena s.s.) driven by repeated elements and novel gene families across ecological guilds.</title>
        <authorList>
            <consortium name="Lawrence Berkeley National Laboratory"/>
            <person name="Harder C.B."/>
            <person name="Miyauchi S."/>
            <person name="Viragh M."/>
            <person name="Kuo A."/>
            <person name="Thoen E."/>
            <person name="Andreopoulos B."/>
            <person name="Lu D."/>
            <person name="Skrede I."/>
            <person name="Drula E."/>
            <person name="Henrissat B."/>
            <person name="Morin E."/>
            <person name="Kohler A."/>
            <person name="Barry K."/>
            <person name="LaButti K."/>
            <person name="Morin E."/>
            <person name="Salamov A."/>
            <person name="Lipzen A."/>
            <person name="Mereny Z."/>
            <person name="Hegedus B."/>
            <person name="Baldrian P."/>
            <person name="Stursova M."/>
            <person name="Weitz H."/>
            <person name="Taylor A."/>
            <person name="Grigoriev I.V."/>
            <person name="Nagy L.G."/>
            <person name="Martin F."/>
            <person name="Kauserud H."/>
        </authorList>
    </citation>
    <scope>NUCLEOTIDE SEQUENCE</scope>
    <source>
        <strain evidence="15">CBHHK067</strain>
    </source>
</reference>
<feature type="domain" description="Helicase ATP-binding" evidence="13">
    <location>
        <begin position="1414"/>
        <end position="1587"/>
    </location>
</feature>
<dbReference type="Pfam" id="PF00176">
    <property type="entry name" value="SNF2-rel_dom"/>
    <property type="match status" value="1"/>
</dbReference>
<feature type="compositionally biased region" description="Low complexity" evidence="12">
    <location>
        <begin position="483"/>
        <end position="493"/>
    </location>
</feature>
<evidence type="ECO:0000256" key="5">
    <source>
        <dbReference type="ARBA" id="ARBA00022801"/>
    </source>
</evidence>
<dbReference type="InterPro" id="IPR014001">
    <property type="entry name" value="Helicase_ATP-bd"/>
</dbReference>
<evidence type="ECO:0000256" key="1">
    <source>
        <dbReference type="ARBA" id="ARBA00004123"/>
    </source>
</evidence>
<feature type="region of interest" description="Disordered" evidence="12">
    <location>
        <begin position="193"/>
        <end position="303"/>
    </location>
</feature>
<dbReference type="GO" id="GO:0016887">
    <property type="term" value="F:ATP hydrolysis activity"/>
    <property type="evidence" value="ECO:0007669"/>
    <property type="project" value="InterPro"/>
</dbReference>
<dbReference type="PROSITE" id="PS51194">
    <property type="entry name" value="HELICASE_CTER"/>
    <property type="match status" value="1"/>
</dbReference>
<dbReference type="InterPro" id="IPR044972">
    <property type="entry name" value="Mot1"/>
</dbReference>
<dbReference type="PANTHER" id="PTHR36498">
    <property type="entry name" value="TATA-BINDING PROTEIN-ASSOCIATED FACTOR 172"/>
    <property type="match status" value="1"/>
</dbReference>
<dbReference type="FunFam" id="3.40.50.300:FF:000428">
    <property type="entry name" value="TATA-binding protein-associated factor 172"/>
    <property type="match status" value="1"/>
</dbReference>